<organism evidence="2 3">
    <name type="scientific">Rhodotorula taiwanensis</name>
    <dbReference type="NCBI Taxonomy" id="741276"/>
    <lineage>
        <taxon>Eukaryota</taxon>
        <taxon>Fungi</taxon>
        <taxon>Dikarya</taxon>
        <taxon>Basidiomycota</taxon>
        <taxon>Pucciniomycotina</taxon>
        <taxon>Microbotryomycetes</taxon>
        <taxon>Sporidiobolales</taxon>
        <taxon>Sporidiobolaceae</taxon>
        <taxon>Rhodotorula</taxon>
    </lineage>
</organism>
<feature type="compositionally biased region" description="Basic and acidic residues" evidence="1">
    <location>
        <begin position="43"/>
        <end position="52"/>
    </location>
</feature>
<feature type="compositionally biased region" description="Basic and acidic residues" evidence="1">
    <location>
        <begin position="1"/>
        <end position="10"/>
    </location>
</feature>
<proteinExistence type="predicted"/>
<feature type="compositionally biased region" description="Basic and acidic residues" evidence="1">
    <location>
        <begin position="71"/>
        <end position="85"/>
    </location>
</feature>
<reference evidence="2 3" key="1">
    <citation type="journal article" date="2018" name="Front. Microbiol.">
        <title>Prospects for Fungal Bioremediation of Acidic Radioactive Waste Sites: Characterization and Genome Sequence of Rhodotorula taiwanensis MD1149.</title>
        <authorList>
            <person name="Tkavc R."/>
            <person name="Matrosova V.Y."/>
            <person name="Grichenko O.E."/>
            <person name="Gostincar C."/>
            <person name="Volpe R.P."/>
            <person name="Klimenkova P."/>
            <person name="Gaidamakova E.K."/>
            <person name="Zhou C.E."/>
            <person name="Stewart B.J."/>
            <person name="Lyman M.G."/>
            <person name="Malfatti S.A."/>
            <person name="Rubinfeld B."/>
            <person name="Courtot M."/>
            <person name="Singh J."/>
            <person name="Dalgard C.L."/>
            <person name="Hamilton T."/>
            <person name="Frey K.G."/>
            <person name="Gunde-Cimerman N."/>
            <person name="Dugan L."/>
            <person name="Daly M.J."/>
        </authorList>
    </citation>
    <scope>NUCLEOTIDE SEQUENCE [LARGE SCALE GENOMIC DNA]</scope>
    <source>
        <strain evidence="2 3">MD1149</strain>
    </source>
</reference>
<dbReference type="OrthoDB" id="2520637at2759"/>
<gene>
    <name evidence="2" type="ORF">BMF94_6412</name>
</gene>
<evidence type="ECO:0000313" key="2">
    <source>
        <dbReference type="EMBL" id="POY70498.1"/>
    </source>
</evidence>
<keyword evidence="3" id="KW-1185">Reference proteome</keyword>
<dbReference type="Proteomes" id="UP000237144">
    <property type="component" value="Unassembled WGS sequence"/>
</dbReference>
<evidence type="ECO:0000256" key="1">
    <source>
        <dbReference type="SAM" id="MobiDB-lite"/>
    </source>
</evidence>
<sequence>MSSDPRDDVNSHTQKKPVGAERGAIVNENEQYFRDPPNNLGLKHPEEQDRASDLVGSTSTVPVSDNEQTEEEKKRVRELAEKLNK</sequence>
<feature type="compositionally biased region" description="Polar residues" evidence="1">
    <location>
        <begin position="55"/>
        <end position="66"/>
    </location>
</feature>
<evidence type="ECO:0000313" key="3">
    <source>
        <dbReference type="Proteomes" id="UP000237144"/>
    </source>
</evidence>
<comment type="caution">
    <text evidence="2">The sequence shown here is derived from an EMBL/GenBank/DDBJ whole genome shotgun (WGS) entry which is preliminary data.</text>
</comment>
<feature type="region of interest" description="Disordered" evidence="1">
    <location>
        <begin position="1"/>
        <end position="85"/>
    </location>
</feature>
<name>A0A2S5B136_9BASI</name>
<protein>
    <submittedName>
        <fullName evidence="2">Uncharacterized protein</fullName>
    </submittedName>
</protein>
<accession>A0A2S5B136</accession>
<dbReference type="AlphaFoldDB" id="A0A2S5B136"/>
<dbReference type="EMBL" id="PJQD01000115">
    <property type="protein sequence ID" value="POY70498.1"/>
    <property type="molecule type" value="Genomic_DNA"/>
</dbReference>